<gene>
    <name evidence="8" type="ORF">LuPra_05999</name>
</gene>
<feature type="domain" description="RNA polymerase sigma-70 region 2" evidence="6">
    <location>
        <begin position="36"/>
        <end position="98"/>
    </location>
</feature>
<organism evidence="8 9">
    <name type="scientific">Luteitalea pratensis</name>
    <dbReference type="NCBI Taxonomy" id="1855912"/>
    <lineage>
        <taxon>Bacteria</taxon>
        <taxon>Pseudomonadati</taxon>
        <taxon>Acidobacteriota</taxon>
        <taxon>Vicinamibacteria</taxon>
        <taxon>Vicinamibacterales</taxon>
        <taxon>Vicinamibacteraceae</taxon>
        <taxon>Luteitalea</taxon>
    </lineage>
</organism>
<dbReference type="KEGG" id="abac:LuPra_05999"/>
<dbReference type="InterPro" id="IPR013324">
    <property type="entry name" value="RNA_pol_sigma_r3/r4-like"/>
</dbReference>
<dbReference type="NCBIfam" id="TIGR02937">
    <property type="entry name" value="sigma70-ECF"/>
    <property type="match status" value="1"/>
</dbReference>
<dbReference type="InterPro" id="IPR007627">
    <property type="entry name" value="RNA_pol_sigma70_r2"/>
</dbReference>
<dbReference type="STRING" id="1855912.LuPra_05999"/>
<accession>A0A143PVD3</accession>
<keyword evidence="4" id="KW-0238">DNA-binding</keyword>
<evidence type="ECO:0000256" key="3">
    <source>
        <dbReference type="ARBA" id="ARBA00023082"/>
    </source>
</evidence>
<dbReference type="PANTHER" id="PTHR43133">
    <property type="entry name" value="RNA POLYMERASE ECF-TYPE SIGMA FACTO"/>
    <property type="match status" value="1"/>
</dbReference>
<name>A0A143PVD3_LUTPR</name>
<dbReference type="Pfam" id="PF04542">
    <property type="entry name" value="Sigma70_r2"/>
    <property type="match status" value="1"/>
</dbReference>
<dbReference type="RefSeq" id="WP_110174153.1">
    <property type="nucleotide sequence ID" value="NZ_CP015136.1"/>
</dbReference>
<evidence type="ECO:0000313" key="9">
    <source>
        <dbReference type="Proteomes" id="UP000076079"/>
    </source>
</evidence>
<evidence type="ECO:0000256" key="4">
    <source>
        <dbReference type="ARBA" id="ARBA00023125"/>
    </source>
</evidence>
<dbReference type="GO" id="GO:0003677">
    <property type="term" value="F:DNA binding"/>
    <property type="evidence" value="ECO:0007669"/>
    <property type="project" value="UniProtKB-KW"/>
</dbReference>
<keyword evidence="5" id="KW-0804">Transcription</keyword>
<dbReference type="InterPro" id="IPR014284">
    <property type="entry name" value="RNA_pol_sigma-70_dom"/>
</dbReference>
<evidence type="ECO:0000259" key="7">
    <source>
        <dbReference type="Pfam" id="PF08281"/>
    </source>
</evidence>
<dbReference type="CDD" id="cd06171">
    <property type="entry name" value="Sigma70_r4"/>
    <property type="match status" value="1"/>
</dbReference>
<keyword evidence="9" id="KW-1185">Reference proteome</keyword>
<dbReference type="InterPro" id="IPR036388">
    <property type="entry name" value="WH-like_DNA-bd_sf"/>
</dbReference>
<dbReference type="Proteomes" id="UP000076079">
    <property type="component" value="Chromosome"/>
</dbReference>
<dbReference type="AlphaFoldDB" id="A0A143PVD3"/>
<dbReference type="EMBL" id="CP015136">
    <property type="protein sequence ID" value="AMY12717.1"/>
    <property type="molecule type" value="Genomic_DNA"/>
</dbReference>
<dbReference type="Gene3D" id="1.10.1740.10">
    <property type="match status" value="1"/>
</dbReference>
<dbReference type="Pfam" id="PF08281">
    <property type="entry name" value="Sigma70_r4_2"/>
    <property type="match status" value="1"/>
</dbReference>
<evidence type="ECO:0000256" key="5">
    <source>
        <dbReference type="ARBA" id="ARBA00023163"/>
    </source>
</evidence>
<evidence type="ECO:0000256" key="1">
    <source>
        <dbReference type="ARBA" id="ARBA00010641"/>
    </source>
</evidence>
<evidence type="ECO:0000256" key="2">
    <source>
        <dbReference type="ARBA" id="ARBA00023015"/>
    </source>
</evidence>
<dbReference type="SUPFAM" id="SSF88946">
    <property type="entry name" value="Sigma2 domain of RNA polymerase sigma factors"/>
    <property type="match status" value="1"/>
</dbReference>
<dbReference type="SUPFAM" id="SSF88659">
    <property type="entry name" value="Sigma3 and sigma4 domains of RNA polymerase sigma factors"/>
    <property type="match status" value="1"/>
</dbReference>
<reference evidence="8 9" key="1">
    <citation type="journal article" date="2016" name="Genome Announc.">
        <title>First Complete Genome Sequence of a Subdivision 6 Acidobacterium Strain.</title>
        <authorList>
            <person name="Huang S."/>
            <person name="Vieira S."/>
            <person name="Bunk B."/>
            <person name="Riedel T."/>
            <person name="Sproer C."/>
            <person name="Overmann J."/>
        </authorList>
    </citation>
    <scope>NUCLEOTIDE SEQUENCE [LARGE SCALE GENOMIC DNA]</scope>
    <source>
        <strain evidence="9">DSM 100886 HEG_-6_39</strain>
    </source>
</reference>
<reference evidence="9" key="2">
    <citation type="submission" date="2016-04" db="EMBL/GenBank/DDBJ databases">
        <title>First Complete Genome Sequence of a Subdivision 6 Acidobacterium.</title>
        <authorList>
            <person name="Huang S."/>
            <person name="Vieira S."/>
            <person name="Bunk B."/>
            <person name="Riedel T."/>
            <person name="Sproeer C."/>
            <person name="Overmann J."/>
        </authorList>
    </citation>
    <scope>NUCLEOTIDE SEQUENCE [LARGE SCALE GENOMIC DNA]</scope>
    <source>
        <strain evidence="9">DSM 100886 HEG_-6_39</strain>
    </source>
</reference>
<dbReference type="Gene3D" id="1.10.10.10">
    <property type="entry name" value="Winged helix-like DNA-binding domain superfamily/Winged helix DNA-binding domain"/>
    <property type="match status" value="1"/>
</dbReference>
<dbReference type="InterPro" id="IPR013325">
    <property type="entry name" value="RNA_pol_sigma_r2"/>
</dbReference>
<keyword evidence="3" id="KW-0731">Sigma factor</keyword>
<keyword evidence="2" id="KW-0805">Transcription regulation</keyword>
<sequence>MRVIPAAVLSAGVRVAEAVAPLALDEAEFRAFHARTARSLAAYLRRSLPAEDVEDAVQEAYLRLLRTPHASLPIDERRAYLYRIAANLVNDAWRARKKAPTAGLDPDALPGRSSHPAAGVDMTRAMGRLRVQERTMLWLAYVEQASHREIASALSIKEGSVRVLLSRARQKLAVALGIRR</sequence>
<dbReference type="PANTHER" id="PTHR43133:SF8">
    <property type="entry name" value="RNA POLYMERASE SIGMA FACTOR HI_1459-RELATED"/>
    <property type="match status" value="1"/>
</dbReference>
<dbReference type="GO" id="GO:0006352">
    <property type="term" value="P:DNA-templated transcription initiation"/>
    <property type="evidence" value="ECO:0007669"/>
    <property type="project" value="InterPro"/>
</dbReference>
<comment type="similarity">
    <text evidence="1">Belongs to the sigma-70 factor family. ECF subfamily.</text>
</comment>
<dbReference type="GO" id="GO:0016987">
    <property type="term" value="F:sigma factor activity"/>
    <property type="evidence" value="ECO:0007669"/>
    <property type="project" value="UniProtKB-KW"/>
</dbReference>
<dbReference type="OrthoDB" id="9794372at2"/>
<dbReference type="InterPro" id="IPR013249">
    <property type="entry name" value="RNA_pol_sigma70_r4_t2"/>
</dbReference>
<proteinExistence type="inferred from homology"/>
<evidence type="ECO:0000259" key="6">
    <source>
        <dbReference type="Pfam" id="PF04542"/>
    </source>
</evidence>
<feature type="domain" description="RNA polymerase sigma factor 70 region 4 type 2" evidence="7">
    <location>
        <begin position="122"/>
        <end position="172"/>
    </location>
</feature>
<protein>
    <submittedName>
        <fullName evidence="8">RNA polymerase sigma factor</fullName>
    </submittedName>
</protein>
<dbReference type="InterPro" id="IPR039425">
    <property type="entry name" value="RNA_pol_sigma-70-like"/>
</dbReference>
<evidence type="ECO:0000313" key="8">
    <source>
        <dbReference type="EMBL" id="AMY12717.1"/>
    </source>
</evidence>